<dbReference type="PATRIC" id="fig|1096930.3.peg.1265"/>
<dbReference type="AlphaFoldDB" id="T0I0H9"/>
<evidence type="ECO:0000313" key="1">
    <source>
        <dbReference type="EMBL" id="EQB17803.1"/>
    </source>
</evidence>
<evidence type="ECO:0000313" key="2">
    <source>
        <dbReference type="Proteomes" id="UP000015527"/>
    </source>
</evidence>
<evidence type="ECO:0008006" key="3">
    <source>
        <dbReference type="Google" id="ProtNLM"/>
    </source>
</evidence>
<organism evidence="1 2">
    <name type="scientific">Novosphingobium lindaniclasticum LE124</name>
    <dbReference type="NCBI Taxonomy" id="1096930"/>
    <lineage>
        <taxon>Bacteria</taxon>
        <taxon>Pseudomonadati</taxon>
        <taxon>Pseudomonadota</taxon>
        <taxon>Alphaproteobacteria</taxon>
        <taxon>Sphingomonadales</taxon>
        <taxon>Sphingomonadaceae</taxon>
        <taxon>Novosphingobium</taxon>
    </lineage>
</organism>
<dbReference type="Proteomes" id="UP000015527">
    <property type="component" value="Unassembled WGS sequence"/>
</dbReference>
<comment type="caution">
    <text evidence="1">The sequence shown here is derived from an EMBL/GenBank/DDBJ whole genome shotgun (WGS) entry which is preliminary data.</text>
</comment>
<proteinExistence type="predicted"/>
<gene>
    <name evidence="1" type="ORF">L284_06385</name>
</gene>
<name>T0I0H9_9SPHN</name>
<keyword evidence="2" id="KW-1185">Reference proteome</keyword>
<protein>
    <recommendedName>
        <fullName evidence="3">GIY-YIG domain-containing protein</fullName>
    </recommendedName>
</protein>
<dbReference type="EMBL" id="ATHL01000050">
    <property type="protein sequence ID" value="EQB17803.1"/>
    <property type="molecule type" value="Genomic_DNA"/>
</dbReference>
<sequence>MDRRGFSQGIDMTQQQFAGRTCTEWNRDWKPLKGGLGQRHADLRGSVGVFRLRLGKEVVYIGCGREYSKGGLMKRLFDFSRESDSGRKHHAGQKIYEHRATLEVDVIVTGTDYSAGVIAQRLKGALLGMKKPAWNVART</sequence>
<accession>T0I0H9</accession>
<reference evidence="1 2" key="1">
    <citation type="journal article" date="2013" name="Genome Announc.">
        <title>Genome Sequence of Novosphingobium lindaniclasticum LE124T, Isolated from a Hexachlorocyclohexane Dumpsite.</title>
        <authorList>
            <person name="Saxena A."/>
            <person name="Nayyar N."/>
            <person name="Sangwan N."/>
            <person name="Kumari R."/>
            <person name="Khurana J.P."/>
            <person name="Lal R."/>
        </authorList>
    </citation>
    <scope>NUCLEOTIDE SEQUENCE [LARGE SCALE GENOMIC DNA]</scope>
    <source>
        <strain evidence="1 2">LE124</strain>
    </source>
</reference>